<organism evidence="1">
    <name type="scientific">marine metagenome</name>
    <dbReference type="NCBI Taxonomy" id="408172"/>
    <lineage>
        <taxon>unclassified sequences</taxon>
        <taxon>metagenomes</taxon>
        <taxon>ecological metagenomes</taxon>
    </lineage>
</organism>
<accession>A0A382SP15</accession>
<dbReference type="AlphaFoldDB" id="A0A382SP15"/>
<name>A0A382SP15_9ZZZZ</name>
<sequence>SSVKQLEGASNKSDSVEKAEETIIKMIENKDI</sequence>
<evidence type="ECO:0000313" key="1">
    <source>
        <dbReference type="EMBL" id="SVD11576.1"/>
    </source>
</evidence>
<protein>
    <submittedName>
        <fullName evidence="1">Uncharacterized protein</fullName>
    </submittedName>
</protein>
<reference evidence="1" key="1">
    <citation type="submission" date="2018-05" db="EMBL/GenBank/DDBJ databases">
        <authorList>
            <person name="Lanie J.A."/>
            <person name="Ng W.-L."/>
            <person name="Kazmierczak K.M."/>
            <person name="Andrzejewski T.M."/>
            <person name="Davidsen T.M."/>
            <person name="Wayne K.J."/>
            <person name="Tettelin H."/>
            <person name="Glass J.I."/>
            <person name="Rusch D."/>
            <person name="Podicherti R."/>
            <person name="Tsui H.-C.T."/>
            <person name="Winkler M.E."/>
        </authorList>
    </citation>
    <scope>NUCLEOTIDE SEQUENCE</scope>
</reference>
<gene>
    <name evidence="1" type="ORF">METZ01_LOCUS364430</name>
</gene>
<proteinExistence type="predicted"/>
<dbReference type="EMBL" id="UINC01130481">
    <property type="protein sequence ID" value="SVD11576.1"/>
    <property type="molecule type" value="Genomic_DNA"/>
</dbReference>
<feature type="non-terminal residue" evidence="1">
    <location>
        <position position="1"/>
    </location>
</feature>